<organism evidence="1 2">
    <name type="scientific">Aureispira anguillae</name>
    <dbReference type="NCBI Taxonomy" id="2864201"/>
    <lineage>
        <taxon>Bacteria</taxon>
        <taxon>Pseudomonadati</taxon>
        <taxon>Bacteroidota</taxon>
        <taxon>Saprospiria</taxon>
        <taxon>Saprospirales</taxon>
        <taxon>Saprospiraceae</taxon>
        <taxon>Aureispira</taxon>
    </lineage>
</organism>
<protein>
    <submittedName>
        <fullName evidence="1">Uncharacterized protein</fullName>
    </submittedName>
</protein>
<reference evidence="1" key="1">
    <citation type="submission" date="2022-09" db="EMBL/GenBank/DDBJ databases">
        <title>Aureispira anguillicida sp. nov., isolated from Leptocephalus of Japanese eel Anguilla japonica.</title>
        <authorList>
            <person name="Yuasa K."/>
            <person name="Mekata T."/>
            <person name="Ikunari K."/>
        </authorList>
    </citation>
    <scope>NUCLEOTIDE SEQUENCE</scope>
    <source>
        <strain evidence="1">EL160426</strain>
    </source>
</reference>
<evidence type="ECO:0000313" key="2">
    <source>
        <dbReference type="Proteomes" id="UP001060919"/>
    </source>
</evidence>
<dbReference type="RefSeq" id="WP_264788189.1">
    <property type="nucleotide sequence ID" value="NZ_AP026867.1"/>
</dbReference>
<gene>
    <name evidence="1" type="ORF">AsAng_0035670</name>
</gene>
<dbReference type="KEGG" id="aup:AsAng_0035670"/>
<dbReference type="Proteomes" id="UP001060919">
    <property type="component" value="Chromosome"/>
</dbReference>
<evidence type="ECO:0000313" key="1">
    <source>
        <dbReference type="EMBL" id="BDS12842.1"/>
    </source>
</evidence>
<dbReference type="AlphaFoldDB" id="A0A915YGQ4"/>
<name>A0A915YGQ4_9BACT</name>
<accession>A0A915YGQ4</accession>
<dbReference type="EMBL" id="AP026867">
    <property type="protein sequence ID" value="BDS12842.1"/>
    <property type="molecule type" value="Genomic_DNA"/>
</dbReference>
<keyword evidence="2" id="KW-1185">Reference proteome</keyword>
<sequence>MLLYIMLGFIGILILVAIAGNKDAKNKALDAAARIKTMELKYEDYIEKNIHDHLLEKNGLQVDPERLAQDTLKLIAPDLNGLITLINSTTYSNVEINYTATYFPNIVSLTEDYFRQSQKNKSKRLTEIEEETFRTNALDAILADIRRRLLNIDDL</sequence>
<proteinExistence type="predicted"/>